<name>A0AAJ8BM02_ASPNG</name>
<organism evidence="2">
    <name type="scientific">Aspergillus niger</name>
    <dbReference type="NCBI Taxonomy" id="5061"/>
    <lineage>
        <taxon>Eukaryota</taxon>
        <taxon>Fungi</taxon>
        <taxon>Dikarya</taxon>
        <taxon>Ascomycota</taxon>
        <taxon>Pezizomycotina</taxon>
        <taxon>Eurotiomycetes</taxon>
        <taxon>Eurotiomycetidae</taxon>
        <taxon>Eurotiales</taxon>
        <taxon>Aspergillaceae</taxon>
        <taxon>Aspergillus</taxon>
        <taxon>Aspergillus subgen. Circumdati</taxon>
    </lineage>
</organism>
<dbReference type="AlphaFoldDB" id="A0AAJ8BM02"/>
<dbReference type="VEuPathDB" id="FungiDB:An02g04490"/>
<evidence type="ECO:0000313" key="2">
    <source>
        <dbReference type="RefSeq" id="XP_059599948.1"/>
    </source>
</evidence>
<protein>
    <submittedName>
        <fullName evidence="2">Uncharacterized protein</fullName>
    </submittedName>
</protein>
<sequence length="132" mass="14254">MAGTSRHQTRAEVKIGKYDTLREKGGRAQSGCHNVLVGEDAVVVVGGALRPTGGNCNPMTNHVESCAPRHMIDMLSDSQFGSSSRPEKSKVDQYPFPSSDWGSLYPRKSLHFVKLYVTNDGTAGHGPRIGVL</sequence>
<accession>A0AAJ8BM02</accession>
<proteinExistence type="predicted"/>
<dbReference type="RefSeq" id="XP_059599948.1">
    <property type="nucleotide sequence ID" value="XM_059746249.1"/>
</dbReference>
<reference evidence="2" key="1">
    <citation type="submission" date="2025-02" db="EMBL/GenBank/DDBJ databases">
        <authorList>
            <consortium name="NCBI Genome Project"/>
        </authorList>
    </citation>
    <scope>NUCLEOTIDE SEQUENCE</scope>
</reference>
<reference evidence="2" key="2">
    <citation type="submission" date="2025-08" db="UniProtKB">
        <authorList>
            <consortium name="RefSeq"/>
        </authorList>
    </citation>
    <scope>IDENTIFICATION</scope>
</reference>
<gene>
    <name evidence="2" type="ORF">An02g04490</name>
</gene>
<evidence type="ECO:0000256" key="1">
    <source>
        <dbReference type="SAM" id="MobiDB-lite"/>
    </source>
</evidence>
<dbReference type="GeneID" id="84590296"/>
<dbReference type="KEGG" id="ang:An02g04490"/>
<feature type="region of interest" description="Disordered" evidence="1">
    <location>
        <begin position="77"/>
        <end position="96"/>
    </location>
</feature>